<sequence length="245" mass="26801">MAEPNGADPVWQTDEQRRLHALLMGCAEAFAAGCRAEPDRKYRHSDPVRRPALLYGVGLGEDESRAFLRTMQAGLVEVGPDGRFFVTGARACSPNLHLVGRNGDHVKLHTEVLIHVGAYAELVLDHGWAPERLIFDPFFSGAALDLWGYDGPPGARDPQAGDVVFAAEAKARQDGGDGLTALLRSLQSLAVDPTHLPLHKGHLPKWRELVRLTAHHPIELLLVANGARWWFTVQAADGTVELIPR</sequence>
<accession>A0ABW7APF4</accession>
<dbReference type="EMBL" id="JBICRM010000024">
    <property type="protein sequence ID" value="MFG1707993.1"/>
    <property type="molecule type" value="Genomic_DNA"/>
</dbReference>
<evidence type="ECO:0000313" key="2">
    <source>
        <dbReference type="Proteomes" id="UP001603978"/>
    </source>
</evidence>
<gene>
    <name evidence="1" type="ORF">ACFLIM_32770</name>
</gene>
<comment type="caution">
    <text evidence="1">The sequence shown here is derived from an EMBL/GenBank/DDBJ whole genome shotgun (WGS) entry which is preliminary data.</text>
</comment>
<protein>
    <submittedName>
        <fullName evidence="1">Uncharacterized protein</fullName>
    </submittedName>
</protein>
<dbReference type="Proteomes" id="UP001603978">
    <property type="component" value="Unassembled WGS sequence"/>
</dbReference>
<evidence type="ECO:0000313" key="1">
    <source>
        <dbReference type="EMBL" id="MFG1707993.1"/>
    </source>
</evidence>
<name>A0ABW7APF4_9ACTN</name>
<dbReference type="RefSeq" id="WP_393172120.1">
    <property type="nucleotide sequence ID" value="NZ_JBICRM010000024.1"/>
</dbReference>
<proteinExistence type="predicted"/>
<organism evidence="1 2">
    <name type="scientific">Nonomuraea marmarensis</name>
    <dbReference type="NCBI Taxonomy" id="3351344"/>
    <lineage>
        <taxon>Bacteria</taxon>
        <taxon>Bacillati</taxon>
        <taxon>Actinomycetota</taxon>
        <taxon>Actinomycetes</taxon>
        <taxon>Streptosporangiales</taxon>
        <taxon>Streptosporangiaceae</taxon>
        <taxon>Nonomuraea</taxon>
    </lineage>
</organism>
<keyword evidence="2" id="KW-1185">Reference proteome</keyword>
<reference evidence="1 2" key="1">
    <citation type="submission" date="2024-10" db="EMBL/GenBank/DDBJ databases">
        <authorList>
            <person name="Topkara A.R."/>
            <person name="Saygin H."/>
        </authorList>
    </citation>
    <scope>NUCLEOTIDE SEQUENCE [LARGE SCALE GENOMIC DNA]</scope>
    <source>
        <strain evidence="1 2">M3C6</strain>
    </source>
</reference>